<comment type="caution">
    <text evidence="1">The sequence shown here is derived from an EMBL/GenBank/DDBJ whole genome shotgun (WGS) entry which is preliminary data.</text>
</comment>
<gene>
    <name evidence="1" type="ORF">JHL16_14775</name>
</gene>
<name>A0ACC5R4N8_9HYPH</name>
<keyword evidence="2" id="KW-1185">Reference proteome</keyword>
<protein>
    <submittedName>
        <fullName evidence="1">Class I SAM-dependent methyltransferase</fullName>
    </submittedName>
</protein>
<proteinExistence type="predicted"/>
<keyword evidence="1" id="KW-0489">Methyltransferase</keyword>
<accession>A0ACC5R4N8</accession>
<dbReference type="Proteomes" id="UP000616151">
    <property type="component" value="Unassembled WGS sequence"/>
</dbReference>
<organism evidence="1 2">
    <name type="scientific">Taklimakanibacter albus</name>
    <dbReference type="NCBI Taxonomy" id="2800327"/>
    <lineage>
        <taxon>Bacteria</taxon>
        <taxon>Pseudomonadati</taxon>
        <taxon>Pseudomonadota</taxon>
        <taxon>Alphaproteobacteria</taxon>
        <taxon>Hyphomicrobiales</taxon>
        <taxon>Aestuariivirgaceae</taxon>
        <taxon>Taklimakanibacter</taxon>
    </lineage>
</organism>
<keyword evidence="1" id="KW-0808">Transferase</keyword>
<evidence type="ECO:0000313" key="1">
    <source>
        <dbReference type="EMBL" id="MBK1867619.1"/>
    </source>
</evidence>
<sequence length="215" mass="24448">MQGNARALAEIDNHDVMRAYRRWAPVYDATFGKVVEAGVKQATSLVNRYHGKVLEVGVGTGLSLPHYKHTLKVTGIDLSPDMLMRARERVQRKHLRHVDALLEMDATALDFEDKTFDVTAAMFVMTVVPDPVQVMNELIRVTKPGGHILIVNHFSIDKGLRAVVEKRLARFSDILGWRPDFPVETLMVSGKLKLEERRPLKPFGFFTLLRFQRLT</sequence>
<evidence type="ECO:0000313" key="2">
    <source>
        <dbReference type="Proteomes" id="UP000616151"/>
    </source>
</evidence>
<dbReference type="EMBL" id="JAENHL010000007">
    <property type="protein sequence ID" value="MBK1867619.1"/>
    <property type="molecule type" value="Genomic_DNA"/>
</dbReference>
<reference evidence="1" key="1">
    <citation type="submission" date="2021-01" db="EMBL/GenBank/DDBJ databases">
        <authorList>
            <person name="Sun Q."/>
        </authorList>
    </citation>
    <scope>NUCLEOTIDE SEQUENCE</scope>
    <source>
        <strain evidence="1">YIM B02566</strain>
    </source>
</reference>